<dbReference type="PANTHER" id="PTHR16146">
    <property type="entry name" value="INTELECTIN"/>
    <property type="match status" value="1"/>
</dbReference>
<dbReference type="InterPro" id="IPR014716">
    <property type="entry name" value="Fibrinogen_a/b/g_C_1"/>
</dbReference>
<evidence type="ECO:0000313" key="7">
    <source>
        <dbReference type="Proteomes" id="UP000030759"/>
    </source>
</evidence>
<evidence type="ECO:0000313" key="6">
    <source>
        <dbReference type="EMBL" id="ERE74048.1"/>
    </source>
</evidence>
<dbReference type="Gene3D" id="3.90.215.10">
    <property type="entry name" value="Gamma Fibrinogen, chain A, domain 1"/>
    <property type="match status" value="1"/>
</dbReference>
<dbReference type="Proteomes" id="UP000030759">
    <property type="component" value="Unassembled WGS sequence"/>
</dbReference>
<keyword evidence="1" id="KW-0479">Metal-binding</keyword>
<proteinExistence type="predicted"/>
<dbReference type="EMBL" id="KE676296">
    <property type="protein sequence ID" value="ERE74048.1"/>
    <property type="molecule type" value="Genomic_DNA"/>
</dbReference>
<keyword evidence="5" id="KW-0812">Transmembrane</keyword>
<gene>
    <name evidence="6" type="ORF">H671_5g13760</name>
</gene>
<feature type="non-terminal residue" evidence="6">
    <location>
        <position position="1"/>
    </location>
</feature>
<protein>
    <submittedName>
        <fullName evidence="6">Intelectin-1a-like protein</fullName>
    </submittedName>
</protein>
<keyword evidence="3" id="KW-0106">Calcium</keyword>
<dbReference type="InterPro" id="IPR036056">
    <property type="entry name" value="Fibrinogen-like_C"/>
</dbReference>
<keyword evidence="5" id="KW-1133">Transmembrane helix</keyword>
<dbReference type="GO" id="GO:0005615">
    <property type="term" value="C:extracellular space"/>
    <property type="evidence" value="ECO:0007669"/>
    <property type="project" value="TreeGrafter"/>
</dbReference>
<feature type="transmembrane region" description="Helical" evidence="5">
    <location>
        <begin position="132"/>
        <end position="153"/>
    </location>
</feature>
<sequence>RYPVIYGGGKCWTDNGPALPVVYDFGDAQKTASYYSPDGQNEFAAGYIQFRVFTNERAANALCAGIKVTGCNTEHHCIGGGGYFPESDLQCGDFSAFDWDGYGTHRSPKIPVTQTAGSKFKKTRGGMTMSKLCLLLFLIVATIGCTADGLYFLRTKNGVIYQTFCDMTTAGGGWTLVASVHENNMYGKCTVGDRWSSQQGNRADSPEGDGNWANYNTFGSAEGATSDDYKNPGYYDIQAENVGIWHVPNNSPLQSWRNSSLLRYRTFTGFLQHLGHNLFGLYQRYPVKYGGGKCWTDNGPALPVVYDFGDAQKTASYYSPSGQSEFTAGYIQFRVFNNERAANALCAGIKVTGCNTEHHCIGGGGFFPEGNPRQCGDFSAFDWDGYGTHTGYSSSREITEAAVLLFYH</sequence>
<keyword evidence="5" id="KW-0472">Membrane</keyword>
<dbReference type="GO" id="GO:0046872">
    <property type="term" value="F:metal ion binding"/>
    <property type="evidence" value="ECO:0007669"/>
    <property type="project" value="UniProtKB-KW"/>
</dbReference>
<name>A0A061I3P3_CRIGR</name>
<reference evidence="7" key="1">
    <citation type="journal article" date="2013" name="Nat. Biotechnol.">
        <title>Chinese hamster genome sequenced from sorted chromosomes.</title>
        <authorList>
            <person name="Brinkrolf K."/>
            <person name="Rupp O."/>
            <person name="Laux H."/>
            <person name="Kollin F."/>
            <person name="Ernst W."/>
            <person name="Linke B."/>
            <person name="Kofler R."/>
            <person name="Romand S."/>
            <person name="Hesse F."/>
            <person name="Budach W.E."/>
            <person name="Galosy S."/>
            <person name="Muller D."/>
            <person name="Noll T."/>
            <person name="Wienberg J."/>
            <person name="Jostock T."/>
            <person name="Leonard M."/>
            <person name="Grillari J."/>
            <person name="Tauch A."/>
            <person name="Goesmann A."/>
            <person name="Helk B."/>
            <person name="Mott J.E."/>
            <person name="Puhler A."/>
            <person name="Borth N."/>
        </authorList>
    </citation>
    <scope>NUCLEOTIDE SEQUENCE [LARGE SCALE GENOMIC DNA]</scope>
    <source>
        <strain evidence="7">17A/GY</strain>
    </source>
</reference>
<evidence type="ECO:0000256" key="4">
    <source>
        <dbReference type="ARBA" id="ARBA00023157"/>
    </source>
</evidence>
<accession>A0A061I3P3</accession>
<keyword evidence="2" id="KW-0430">Lectin</keyword>
<evidence type="ECO:0000256" key="1">
    <source>
        <dbReference type="ARBA" id="ARBA00022723"/>
    </source>
</evidence>
<dbReference type="PANTHER" id="PTHR16146:SF46">
    <property type="entry name" value="INTELECTIN-1A-RELATED"/>
    <property type="match status" value="1"/>
</dbReference>
<evidence type="ECO:0000256" key="2">
    <source>
        <dbReference type="ARBA" id="ARBA00022734"/>
    </source>
</evidence>
<dbReference type="NCBIfam" id="NF040941">
    <property type="entry name" value="GGGWT_bact"/>
    <property type="match status" value="1"/>
</dbReference>
<dbReference type="SUPFAM" id="SSF56496">
    <property type="entry name" value="Fibrinogen C-terminal domain-like"/>
    <property type="match status" value="1"/>
</dbReference>
<dbReference type="GO" id="GO:0070492">
    <property type="term" value="F:oligosaccharide binding"/>
    <property type="evidence" value="ECO:0007669"/>
    <property type="project" value="TreeGrafter"/>
</dbReference>
<keyword evidence="4" id="KW-1015">Disulfide bond</keyword>
<organism evidence="6 7">
    <name type="scientific">Cricetulus griseus</name>
    <name type="common">Chinese hamster</name>
    <name type="synonym">Cricetulus barabensis griseus</name>
    <dbReference type="NCBI Taxonomy" id="10029"/>
    <lineage>
        <taxon>Eukaryota</taxon>
        <taxon>Metazoa</taxon>
        <taxon>Chordata</taxon>
        <taxon>Craniata</taxon>
        <taxon>Vertebrata</taxon>
        <taxon>Euteleostomi</taxon>
        <taxon>Mammalia</taxon>
        <taxon>Eutheria</taxon>
        <taxon>Euarchontoglires</taxon>
        <taxon>Glires</taxon>
        <taxon>Rodentia</taxon>
        <taxon>Myomorpha</taxon>
        <taxon>Muroidea</taxon>
        <taxon>Cricetidae</taxon>
        <taxon>Cricetinae</taxon>
        <taxon>Cricetulus</taxon>
    </lineage>
</organism>
<evidence type="ECO:0000256" key="3">
    <source>
        <dbReference type="ARBA" id="ARBA00022837"/>
    </source>
</evidence>
<evidence type="ECO:0000256" key="5">
    <source>
        <dbReference type="SAM" id="Phobius"/>
    </source>
</evidence>
<dbReference type="AlphaFoldDB" id="A0A061I3P3"/>